<sequence>MSTSGTPTTETPPTRGHAPLATQVGGHAGVLTSEGGDMIIKPALPVEIDFYQSVGSDPAFAPLRPFIPKFYGTLKLEGTLVPEGKANSTAPVEIDLTHLRPTKDDRRDKESIVLENLTMRFAKPNIMDIKLGTILYDEDATPEKKARMEKTAKETTSFETGVRITGFQVQDLTTGTAVNTPREYGKSLKKEQLPSGIAKFFPTTTRTSPPSPSSAAEPTAAIDTDATNVPATTQAGDVSGLPPHLLLPILRGILRNTQEIRDAVAEVEMRMVGGSLLVIYEADWERAAEGIRREEEGEDLSGEEDDDEDEDEAEEGTKKLKVGRAYVVKLIDFAHTFIVPGRGPDASLLKGLDTSLELFKGRIAEVERLVKP</sequence>
<evidence type="ECO:0000256" key="1">
    <source>
        <dbReference type="ARBA" id="ARBA00007374"/>
    </source>
</evidence>
<dbReference type="Proteomes" id="UP000813824">
    <property type="component" value="Unassembled WGS sequence"/>
</dbReference>
<dbReference type="GO" id="GO:0008440">
    <property type="term" value="F:inositol-1,4,5-trisphosphate 3-kinase activity"/>
    <property type="evidence" value="ECO:0007669"/>
    <property type="project" value="TreeGrafter"/>
</dbReference>
<dbReference type="Pfam" id="PF03770">
    <property type="entry name" value="IPK"/>
    <property type="match status" value="2"/>
</dbReference>
<keyword evidence="2 4" id="KW-0808">Transferase</keyword>
<feature type="region of interest" description="Disordered" evidence="5">
    <location>
        <begin position="290"/>
        <end position="317"/>
    </location>
</feature>
<accession>A0A8K0UMI3</accession>
<gene>
    <name evidence="6" type="ORF">BXZ70DRAFT_181216</name>
</gene>
<dbReference type="PANTHER" id="PTHR12400:SF108">
    <property type="entry name" value="KINASE"/>
    <property type="match status" value="1"/>
</dbReference>
<dbReference type="OrthoDB" id="338650at2759"/>
<evidence type="ECO:0000256" key="2">
    <source>
        <dbReference type="ARBA" id="ARBA00022679"/>
    </source>
</evidence>
<dbReference type="GO" id="GO:0005634">
    <property type="term" value="C:nucleus"/>
    <property type="evidence" value="ECO:0007669"/>
    <property type="project" value="TreeGrafter"/>
</dbReference>
<comment type="similarity">
    <text evidence="1 4">Belongs to the inositol phosphokinase (IPK) family.</text>
</comment>
<evidence type="ECO:0000256" key="4">
    <source>
        <dbReference type="RuleBase" id="RU363090"/>
    </source>
</evidence>
<feature type="region of interest" description="Disordered" evidence="5">
    <location>
        <begin position="1"/>
        <end position="23"/>
    </location>
</feature>
<keyword evidence="3 4" id="KW-0418">Kinase</keyword>
<dbReference type="InterPro" id="IPR005522">
    <property type="entry name" value="IPK"/>
</dbReference>
<protein>
    <recommendedName>
        <fullName evidence="4">Kinase</fullName>
        <ecNumber evidence="4">2.7.-.-</ecNumber>
    </recommendedName>
</protein>
<dbReference type="EMBL" id="JAEVFJ010000016">
    <property type="protein sequence ID" value="KAH8100309.1"/>
    <property type="molecule type" value="Genomic_DNA"/>
</dbReference>
<dbReference type="PANTHER" id="PTHR12400">
    <property type="entry name" value="INOSITOL POLYPHOSPHATE KINASE"/>
    <property type="match status" value="1"/>
</dbReference>
<dbReference type="GO" id="GO:0046854">
    <property type="term" value="P:phosphatidylinositol phosphate biosynthetic process"/>
    <property type="evidence" value="ECO:0007669"/>
    <property type="project" value="TreeGrafter"/>
</dbReference>
<proteinExistence type="inferred from homology"/>
<dbReference type="InterPro" id="IPR038286">
    <property type="entry name" value="IPK_sf"/>
</dbReference>
<keyword evidence="7" id="KW-1185">Reference proteome</keyword>
<evidence type="ECO:0000256" key="3">
    <source>
        <dbReference type="ARBA" id="ARBA00022777"/>
    </source>
</evidence>
<dbReference type="EC" id="2.7.-.-" evidence="4"/>
<feature type="compositionally biased region" description="Low complexity" evidence="5">
    <location>
        <begin position="1"/>
        <end position="14"/>
    </location>
</feature>
<reference evidence="6" key="1">
    <citation type="journal article" date="2021" name="New Phytol.">
        <title>Evolutionary innovations through gain and loss of genes in the ectomycorrhizal Boletales.</title>
        <authorList>
            <person name="Wu G."/>
            <person name="Miyauchi S."/>
            <person name="Morin E."/>
            <person name="Kuo A."/>
            <person name="Drula E."/>
            <person name="Varga T."/>
            <person name="Kohler A."/>
            <person name="Feng B."/>
            <person name="Cao Y."/>
            <person name="Lipzen A."/>
            <person name="Daum C."/>
            <person name="Hundley H."/>
            <person name="Pangilinan J."/>
            <person name="Johnson J."/>
            <person name="Barry K."/>
            <person name="LaButti K."/>
            <person name="Ng V."/>
            <person name="Ahrendt S."/>
            <person name="Min B."/>
            <person name="Choi I.G."/>
            <person name="Park H."/>
            <person name="Plett J.M."/>
            <person name="Magnuson J."/>
            <person name="Spatafora J.W."/>
            <person name="Nagy L.G."/>
            <person name="Henrissat B."/>
            <person name="Grigoriev I.V."/>
            <person name="Yang Z.L."/>
            <person name="Xu J."/>
            <person name="Martin F.M."/>
        </authorList>
    </citation>
    <scope>NUCLEOTIDE SEQUENCE</scope>
    <source>
        <strain evidence="6">KKN 215</strain>
    </source>
</reference>
<feature type="compositionally biased region" description="Acidic residues" evidence="5">
    <location>
        <begin position="296"/>
        <end position="314"/>
    </location>
</feature>
<dbReference type="SUPFAM" id="SSF56104">
    <property type="entry name" value="SAICAR synthase-like"/>
    <property type="match status" value="1"/>
</dbReference>
<evidence type="ECO:0000256" key="5">
    <source>
        <dbReference type="SAM" id="MobiDB-lite"/>
    </source>
</evidence>
<organism evidence="6 7">
    <name type="scientific">Cristinia sonorae</name>
    <dbReference type="NCBI Taxonomy" id="1940300"/>
    <lineage>
        <taxon>Eukaryota</taxon>
        <taxon>Fungi</taxon>
        <taxon>Dikarya</taxon>
        <taxon>Basidiomycota</taxon>
        <taxon>Agaricomycotina</taxon>
        <taxon>Agaricomycetes</taxon>
        <taxon>Agaricomycetidae</taxon>
        <taxon>Agaricales</taxon>
        <taxon>Pleurotineae</taxon>
        <taxon>Stephanosporaceae</taxon>
        <taxon>Cristinia</taxon>
    </lineage>
</organism>
<dbReference type="GO" id="GO:0032958">
    <property type="term" value="P:inositol phosphate biosynthetic process"/>
    <property type="evidence" value="ECO:0007669"/>
    <property type="project" value="InterPro"/>
</dbReference>
<dbReference type="AlphaFoldDB" id="A0A8K0UMI3"/>
<name>A0A8K0UMI3_9AGAR</name>
<evidence type="ECO:0000313" key="7">
    <source>
        <dbReference type="Proteomes" id="UP000813824"/>
    </source>
</evidence>
<comment type="caution">
    <text evidence="6">The sequence shown here is derived from an EMBL/GenBank/DDBJ whole genome shotgun (WGS) entry which is preliminary data.</text>
</comment>
<evidence type="ECO:0000313" key="6">
    <source>
        <dbReference type="EMBL" id="KAH8100309.1"/>
    </source>
</evidence>
<dbReference type="GO" id="GO:0000824">
    <property type="term" value="F:inositol-1,4,5,6-tetrakisphosphate 3-kinase activity"/>
    <property type="evidence" value="ECO:0007669"/>
    <property type="project" value="TreeGrafter"/>
</dbReference>
<dbReference type="Gene3D" id="3.30.470.160">
    <property type="entry name" value="Inositol polyphosphate kinase"/>
    <property type="match status" value="1"/>
</dbReference>
<dbReference type="GO" id="GO:0005737">
    <property type="term" value="C:cytoplasm"/>
    <property type="evidence" value="ECO:0007669"/>
    <property type="project" value="TreeGrafter"/>
</dbReference>